<organism evidence="1 2">
    <name type="scientific">Ensete ventricosum</name>
    <name type="common">Abyssinian banana</name>
    <name type="synonym">Musa ensete</name>
    <dbReference type="NCBI Taxonomy" id="4639"/>
    <lineage>
        <taxon>Eukaryota</taxon>
        <taxon>Viridiplantae</taxon>
        <taxon>Streptophyta</taxon>
        <taxon>Embryophyta</taxon>
        <taxon>Tracheophyta</taxon>
        <taxon>Spermatophyta</taxon>
        <taxon>Magnoliopsida</taxon>
        <taxon>Liliopsida</taxon>
        <taxon>Zingiberales</taxon>
        <taxon>Musaceae</taxon>
        <taxon>Ensete</taxon>
    </lineage>
</organism>
<evidence type="ECO:0000313" key="1">
    <source>
        <dbReference type="EMBL" id="RRT38939.1"/>
    </source>
</evidence>
<dbReference type="AlphaFoldDB" id="A0A426XHG5"/>
<accession>A0A426XHG5</accession>
<evidence type="ECO:0000313" key="2">
    <source>
        <dbReference type="Proteomes" id="UP000287651"/>
    </source>
</evidence>
<protein>
    <submittedName>
        <fullName evidence="1">Uncharacterized protein</fullName>
    </submittedName>
</protein>
<reference evidence="1 2" key="1">
    <citation type="journal article" date="2014" name="Agronomy (Basel)">
        <title>A Draft Genome Sequence for Ensete ventricosum, the Drought-Tolerant Tree Against Hunger.</title>
        <authorList>
            <person name="Harrison J."/>
            <person name="Moore K.A."/>
            <person name="Paszkiewicz K."/>
            <person name="Jones T."/>
            <person name="Grant M."/>
            <person name="Ambacheew D."/>
            <person name="Muzemil S."/>
            <person name="Studholme D.J."/>
        </authorList>
    </citation>
    <scope>NUCLEOTIDE SEQUENCE [LARGE SCALE GENOMIC DNA]</scope>
</reference>
<dbReference type="EMBL" id="AMZH03020670">
    <property type="protein sequence ID" value="RRT38939.1"/>
    <property type="molecule type" value="Genomic_DNA"/>
</dbReference>
<proteinExistence type="predicted"/>
<gene>
    <name evidence="1" type="ORF">B296_00058770</name>
</gene>
<comment type="caution">
    <text evidence="1">The sequence shown here is derived from an EMBL/GenBank/DDBJ whole genome shotgun (WGS) entry which is preliminary data.</text>
</comment>
<name>A0A426XHG5_ENSVE</name>
<dbReference type="Proteomes" id="UP000287651">
    <property type="component" value="Unassembled WGS sequence"/>
</dbReference>
<sequence>MEVIPHPLRREAYKGKPQCNKGRFVFPRRRNDFISEMHEPHLLRLTTEPRGCHVSPTSVHHLRSQISDDMPRAHHMPTVTGTSLTACSRKPPFVGGKIDRANDGPTQSINARANSATTSASELKSDPRQPHVHVGIRGGAGPNDTSQTLATHHKCRMTRHTFALYLCVD</sequence>